<evidence type="ECO:0000313" key="3">
    <source>
        <dbReference type="Proteomes" id="UP000287033"/>
    </source>
</evidence>
<sequence length="102" mass="10563">MHRSPLRDPTLRSVSSGSGPGSLSPLRVIRLRSGISQSASCHQAPVRDLSVRSVSSRSGPGSQSAPCSPAPLRDLSVCSMFSHSGPGSLSPLRVLPLRSGTC</sequence>
<feature type="compositionally biased region" description="Basic and acidic residues" evidence="1">
    <location>
        <begin position="1"/>
        <end position="10"/>
    </location>
</feature>
<evidence type="ECO:0000313" key="2">
    <source>
        <dbReference type="EMBL" id="GCC38580.1"/>
    </source>
</evidence>
<proteinExistence type="predicted"/>
<keyword evidence="3" id="KW-1185">Reference proteome</keyword>
<feature type="compositionally biased region" description="Low complexity" evidence="1">
    <location>
        <begin position="51"/>
        <end position="64"/>
    </location>
</feature>
<reference evidence="2 3" key="1">
    <citation type="journal article" date="2018" name="Nat. Ecol. Evol.">
        <title>Shark genomes provide insights into elasmobranch evolution and the origin of vertebrates.</title>
        <authorList>
            <person name="Hara Y"/>
            <person name="Yamaguchi K"/>
            <person name="Onimaru K"/>
            <person name="Kadota M"/>
            <person name="Koyanagi M"/>
            <person name="Keeley SD"/>
            <person name="Tatsumi K"/>
            <person name="Tanaka K"/>
            <person name="Motone F"/>
            <person name="Kageyama Y"/>
            <person name="Nozu R"/>
            <person name="Adachi N"/>
            <person name="Nishimura O"/>
            <person name="Nakagawa R"/>
            <person name="Tanegashima C"/>
            <person name="Kiyatake I"/>
            <person name="Matsumoto R"/>
            <person name="Murakumo K"/>
            <person name="Nishida K"/>
            <person name="Terakita A"/>
            <person name="Kuratani S"/>
            <person name="Sato K"/>
            <person name="Hyodo S Kuraku.S."/>
        </authorList>
    </citation>
    <scope>NUCLEOTIDE SEQUENCE [LARGE SCALE GENOMIC DNA]</scope>
</reference>
<name>A0A401T7G0_CHIPU</name>
<dbReference type="EMBL" id="BEZZ01001212">
    <property type="protein sequence ID" value="GCC38580.1"/>
    <property type="molecule type" value="Genomic_DNA"/>
</dbReference>
<gene>
    <name evidence="2" type="ORF">chiPu_0017095</name>
</gene>
<feature type="region of interest" description="Disordered" evidence="1">
    <location>
        <begin position="1"/>
        <end position="69"/>
    </location>
</feature>
<evidence type="ECO:0000256" key="1">
    <source>
        <dbReference type="SAM" id="MobiDB-lite"/>
    </source>
</evidence>
<feature type="compositionally biased region" description="Low complexity" evidence="1">
    <location>
        <begin position="11"/>
        <end position="28"/>
    </location>
</feature>
<comment type="caution">
    <text evidence="2">The sequence shown here is derived from an EMBL/GenBank/DDBJ whole genome shotgun (WGS) entry which is preliminary data.</text>
</comment>
<dbReference type="Proteomes" id="UP000287033">
    <property type="component" value="Unassembled WGS sequence"/>
</dbReference>
<dbReference type="AlphaFoldDB" id="A0A401T7G0"/>
<accession>A0A401T7G0</accession>
<protein>
    <submittedName>
        <fullName evidence="2">Uncharacterized protein</fullName>
    </submittedName>
</protein>
<organism evidence="2 3">
    <name type="scientific">Chiloscyllium punctatum</name>
    <name type="common">Brownbanded bambooshark</name>
    <name type="synonym">Hemiscyllium punctatum</name>
    <dbReference type="NCBI Taxonomy" id="137246"/>
    <lineage>
        <taxon>Eukaryota</taxon>
        <taxon>Metazoa</taxon>
        <taxon>Chordata</taxon>
        <taxon>Craniata</taxon>
        <taxon>Vertebrata</taxon>
        <taxon>Chondrichthyes</taxon>
        <taxon>Elasmobranchii</taxon>
        <taxon>Galeomorphii</taxon>
        <taxon>Galeoidea</taxon>
        <taxon>Orectolobiformes</taxon>
        <taxon>Hemiscylliidae</taxon>
        <taxon>Chiloscyllium</taxon>
    </lineage>
</organism>